<accession>A0ABU8AXN1</accession>
<protein>
    <submittedName>
        <fullName evidence="1">Uncharacterized protein</fullName>
    </submittedName>
</protein>
<evidence type="ECO:0000313" key="1">
    <source>
        <dbReference type="EMBL" id="MEH0638440.1"/>
    </source>
</evidence>
<dbReference type="Proteomes" id="UP001310290">
    <property type="component" value="Unassembled WGS sequence"/>
</dbReference>
<name>A0ABU8AXN1_9ACTN</name>
<keyword evidence="2" id="KW-1185">Reference proteome</keyword>
<proteinExistence type="predicted"/>
<organism evidence="1 2">
    <name type="scientific">Streptomyces bottropensis</name>
    <dbReference type="NCBI Taxonomy" id="42235"/>
    <lineage>
        <taxon>Bacteria</taxon>
        <taxon>Bacillati</taxon>
        <taxon>Actinomycetota</taxon>
        <taxon>Actinomycetes</taxon>
        <taxon>Kitasatosporales</taxon>
        <taxon>Streptomycetaceae</taxon>
        <taxon>Streptomyces</taxon>
    </lineage>
</organism>
<dbReference type="RefSeq" id="WP_334661095.1">
    <property type="nucleotide sequence ID" value="NZ_JARULZ010000002.1"/>
</dbReference>
<evidence type="ECO:0000313" key="2">
    <source>
        <dbReference type="Proteomes" id="UP001310290"/>
    </source>
</evidence>
<gene>
    <name evidence="1" type="ORF">QBA35_34975</name>
</gene>
<dbReference type="EMBL" id="JARULZ010000002">
    <property type="protein sequence ID" value="MEH0638440.1"/>
    <property type="molecule type" value="Genomic_DNA"/>
</dbReference>
<sequence>MELAGIVTSTIAAEHVVRDGFETLLGGEEQVEVLVRPGARTG</sequence>
<reference evidence="1" key="1">
    <citation type="submission" date="2023-04" db="EMBL/GenBank/DDBJ databases">
        <title>Genomic diversity of scab-causing Streptomyces spp. in the province of Quebec, Canada.</title>
        <authorList>
            <person name="Biessy A."/>
            <person name="Cadieux M."/>
            <person name="Ciotola M."/>
            <person name="Filion M."/>
        </authorList>
    </citation>
    <scope>NUCLEOTIDE SEQUENCE</scope>
    <source>
        <strain evidence="1">B21-115</strain>
    </source>
</reference>
<comment type="caution">
    <text evidence="1">The sequence shown here is derived from an EMBL/GenBank/DDBJ whole genome shotgun (WGS) entry which is preliminary data.</text>
</comment>